<dbReference type="AlphaFoldDB" id="A0A317C7F3"/>
<keyword evidence="1" id="KW-1133">Transmembrane helix</keyword>
<organism evidence="2 3">
    <name type="scientific">Leucothrix arctica</name>
    <dbReference type="NCBI Taxonomy" id="1481894"/>
    <lineage>
        <taxon>Bacteria</taxon>
        <taxon>Pseudomonadati</taxon>
        <taxon>Pseudomonadota</taxon>
        <taxon>Gammaproteobacteria</taxon>
        <taxon>Thiotrichales</taxon>
        <taxon>Thiotrichaceae</taxon>
        <taxon>Leucothrix</taxon>
    </lineage>
</organism>
<reference evidence="2 3" key="1">
    <citation type="submission" date="2018-05" db="EMBL/GenBank/DDBJ databases">
        <title>Leucothrix arctica sp. nov., isolated from Arctic seawater.</title>
        <authorList>
            <person name="Choi A."/>
            <person name="Baek K."/>
        </authorList>
    </citation>
    <scope>NUCLEOTIDE SEQUENCE [LARGE SCALE GENOMIC DNA]</scope>
    <source>
        <strain evidence="2 3">IMCC9719</strain>
    </source>
</reference>
<dbReference type="RefSeq" id="WP_109825015.1">
    <property type="nucleotide sequence ID" value="NZ_QGKL01000041.1"/>
</dbReference>
<keyword evidence="1" id="KW-0472">Membrane</keyword>
<evidence type="ECO:0000313" key="3">
    <source>
        <dbReference type="Proteomes" id="UP000245506"/>
    </source>
</evidence>
<accession>A0A317C7F3</accession>
<protein>
    <submittedName>
        <fullName evidence="2">Uncharacterized protein</fullName>
    </submittedName>
</protein>
<gene>
    <name evidence="2" type="ORF">DKT75_17035</name>
</gene>
<feature type="transmembrane region" description="Helical" evidence="1">
    <location>
        <begin position="226"/>
        <end position="246"/>
    </location>
</feature>
<comment type="caution">
    <text evidence="2">The sequence shown here is derived from an EMBL/GenBank/DDBJ whole genome shotgun (WGS) entry which is preliminary data.</text>
</comment>
<evidence type="ECO:0000313" key="2">
    <source>
        <dbReference type="EMBL" id="PWQ94239.1"/>
    </source>
</evidence>
<dbReference type="Proteomes" id="UP000245506">
    <property type="component" value="Unassembled WGS sequence"/>
</dbReference>
<keyword evidence="3" id="KW-1185">Reference proteome</keyword>
<dbReference type="EMBL" id="QGKL01000041">
    <property type="protein sequence ID" value="PWQ94239.1"/>
    <property type="molecule type" value="Genomic_DNA"/>
</dbReference>
<name>A0A317C7F3_9GAMM</name>
<proteinExistence type="predicted"/>
<feature type="transmembrane region" description="Helical" evidence="1">
    <location>
        <begin position="6"/>
        <end position="23"/>
    </location>
</feature>
<evidence type="ECO:0000256" key="1">
    <source>
        <dbReference type="SAM" id="Phobius"/>
    </source>
</evidence>
<sequence>MELIIIIIGVLVAVFGASVYYKGKRTNELTLIYSNKLIESTANECVEMLYLGKPTSHFVRYEITLFNSGNRDITPSDFFPEPELAFHFNDLQVISEKAGFANEGTVPHYQIESPEVVVYFERLKPNQHMTVEVLTGSHHDQLTPPVCDSVLRGGHPVKLHHQLFDQADAHKRYRHLTKHTALMMLSFAIGTTGLFTGLYSKFQTYFVGKQISAEQQFIHFFSVDSLPWLAVSIVSIIALLYSYECLKVISPKFRRYKFEHLIQNRD</sequence>
<feature type="transmembrane region" description="Helical" evidence="1">
    <location>
        <begin position="181"/>
        <end position="199"/>
    </location>
</feature>
<keyword evidence="1" id="KW-0812">Transmembrane</keyword>
<dbReference type="OrthoDB" id="5624652at2"/>